<accession>A0ABX8UM98</accession>
<sequence>MTSKFQISRPSSTTEPQPASADEFVNGASLVRSQLSERAPKPVRLSTDLTPDVYERMKRRSAELRLTGSQYIRALILKDLQDRILK</sequence>
<evidence type="ECO:0008006" key="4">
    <source>
        <dbReference type="Google" id="ProtNLM"/>
    </source>
</evidence>
<feature type="compositionally biased region" description="Polar residues" evidence="1">
    <location>
        <begin position="1"/>
        <end position="17"/>
    </location>
</feature>
<protein>
    <recommendedName>
        <fullName evidence="4">Plasmid segregation centromere-binding protein ParG</fullName>
    </recommendedName>
</protein>
<evidence type="ECO:0000313" key="3">
    <source>
        <dbReference type="Proteomes" id="UP000826462"/>
    </source>
</evidence>
<feature type="region of interest" description="Disordered" evidence="1">
    <location>
        <begin position="1"/>
        <end position="21"/>
    </location>
</feature>
<dbReference type="Proteomes" id="UP000826462">
    <property type="component" value="Chromosome 1"/>
</dbReference>
<gene>
    <name evidence="2" type="ORF">KZJ38_07330</name>
</gene>
<reference evidence="2 3" key="1">
    <citation type="submission" date="2021-07" db="EMBL/GenBank/DDBJ databases">
        <title>Paraburkholderia edwinii protects Aspergillus sp. from phenazines by acting as a toxin sponge.</title>
        <authorList>
            <person name="Dahlstrom K.M."/>
            <person name="Newman D.K."/>
        </authorList>
    </citation>
    <scope>NUCLEOTIDE SEQUENCE [LARGE SCALE GENOMIC DNA]</scope>
    <source>
        <strain evidence="2 3">Pe01</strain>
    </source>
</reference>
<evidence type="ECO:0000313" key="2">
    <source>
        <dbReference type="EMBL" id="QYD70112.1"/>
    </source>
</evidence>
<evidence type="ECO:0000256" key="1">
    <source>
        <dbReference type="SAM" id="MobiDB-lite"/>
    </source>
</evidence>
<organism evidence="2 3">
    <name type="scientific">Paraburkholderia edwinii</name>
    <dbReference type="NCBI Taxonomy" id="2861782"/>
    <lineage>
        <taxon>Bacteria</taxon>
        <taxon>Pseudomonadati</taxon>
        <taxon>Pseudomonadota</taxon>
        <taxon>Betaproteobacteria</taxon>
        <taxon>Burkholderiales</taxon>
        <taxon>Burkholderiaceae</taxon>
        <taxon>Paraburkholderia</taxon>
    </lineage>
</organism>
<dbReference type="RefSeq" id="WP_219799439.1">
    <property type="nucleotide sequence ID" value="NZ_CP080095.1"/>
</dbReference>
<keyword evidence="3" id="KW-1185">Reference proteome</keyword>
<proteinExistence type="predicted"/>
<dbReference type="EMBL" id="CP080095">
    <property type="protein sequence ID" value="QYD70112.1"/>
    <property type="molecule type" value="Genomic_DNA"/>
</dbReference>
<name>A0ABX8UM98_9BURK</name>